<dbReference type="SUPFAM" id="SSF46785">
    <property type="entry name" value="Winged helix' DNA-binding domain"/>
    <property type="match status" value="1"/>
</dbReference>
<dbReference type="InterPro" id="IPR036390">
    <property type="entry name" value="WH_DNA-bd_sf"/>
</dbReference>
<name>A0A6J5GLN3_9BURK</name>
<keyword evidence="3" id="KW-1185">Reference proteome</keyword>
<dbReference type="InterPro" id="IPR005471">
    <property type="entry name" value="Tscrpt_reg_IclR_N"/>
</dbReference>
<dbReference type="EMBL" id="CADIKL010000039">
    <property type="protein sequence ID" value="CAB3803067.1"/>
    <property type="molecule type" value="Genomic_DNA"/>
</dbReference>
<sequence length="98" mass="10305">MNDASDEDKESGDEIDPALVAILEQLWRAQCETPGRAWSLAKLSKQSGVPMSALRRHLTGLVDGGLVVTTLAEDGTGSASLSEDGRAFCAEVFGEATP</sequence>
<dbReference type="AlphaFoldDB" id="A0A6J5GLN3"/>
<dbReference type="Gene3D" id="1.10.10.10">
    <property type="entry name" value="Winged helix-like DNA-binding domain superfamily/Winged helix DNA-binding domain"/>
    <property type="match status" value="1"/>
</dbReference>
<proteinExistence type="predicted"/>
<accession>A0A6J5GLN3</accession>
<evidence type="ECO:0000259" key="1">
    <source>
        <dbReference type="Pfam" id="PF09339"/>
    </source>
</evidence>
<protein>
    <recommendedName>
        <fullName evidence="1">HTH iclR-type domain-containing protein</fullName>
    </recommendedName>
</protein>
<evidence type="ECO:0000313" key="3">
    <source>
        <dbReference type="Proteomes" id="UP000494119"/>
    </source>
</evidence>
<dbReference type="InterPro" id="IPR036388">
    <property type="entry name" value="WH-like_DNA-bd_sf"/>
</dbReference>
<organism evidence="2 3">
    <name type="scientific">Paraburkholderia caffeinitolerans</name>
    <dbReference type="NCBI Taxonomy" id="1723730"/>
    <lineage>
        <taxon>Bacteria</taxon>
        <taxon>Pseudomonadati</taxon>
        <taxon>Pseudomonadota</taxon>
        <taxon>Betaproteobacteria</taxon>
        <taxon>Burkholderiales</taxon>
        <taxon>Burkholderiaceae</taxon>
        <taxon>Paraburkholderia</taxon>
    </lineage>
</organism>
<dbReference type="RefSeq" id="WP_175197513.1">
    <property type="nucleotide sequence ID" value="NZ_CADIKL010000039.1"/>
</dbReference>
<evidence type="ECO:0000313" key="2">
    <source>
        <dbReference type="EMBL" id="CAB3803067.1"/>
    </source>
</evidence>
<dbReference type="Pfam" id="PF09339">
    <property type="entry name" value="HTH_IclR"/>
    <property type="match status" value="1"/>
</dbReference>
<reference evidence="2 3" key="1">
    <citation type="submission" date="2020-04" db="EMBL/GenBank/DDBJ databases">
        <authorList>
            <person name="De Canck E."/>
        </authorList>
    </citation>
    <scope>NUCLEOTIDE SEQUENCE [LARGE SCALE GENOMIC DNA]</scope>
    <source>
        <strain evidence="2 3">LMG 28688</strain>
    </source>
</reference>
<feature type="domain" description="HTH iclR-type" evidence="1">
    <location>
        <begin position="35"/>
        <end position="69"/>
    </location>
</feature>
<dbReference type="Proteomes" id="UP000494119">
    <property type="component" value="Unassembled WGS sequence"/>
</dbReference>
<gene>
    <name evidence="2" type="ORF">LMG28688_05697</name>
</gene>